<dbReference type="InterPro" id="IPR050769">
    <property type="entry name" value="NAT_camello-type"/>
</dbReference>
<dbReference type="PROSITE" id="PS51186">
    <property type="entry name" value="GNAT"/>
    <property type="match status" value="1"/>
</dbReference>
<feature type="region of interest" description="Disordered" evidence="2">
    <location>
        <begin position="323"/>
        <end position="342"/>
    </location>
</feature>
<dbReference type="Gene3D" id="3.40.630.30">
    <property type="match status" value="1"/>
</dbReference>
<feature type="domain" description="N-acetyltransferase" evidence="3">
    <location>
        <begin position="164"/>
        <end position="316"/>
    </location>
</feature>
<organism evidence="4 5">
    <name type="scientific">Dokdonella soli</name>
    <dbReference type="NCBI Taxonomy" id="529810"/>
    <lineage>
        <taxon>Bacteria</taxon>
        <taxon>Pseudomonadati</taxon>
        <taxon>Pseudomonadota</taxon>
        <taxon>Gammaproteobacteria</taxon>
        <taxon>Lysobacterales</taxon>
        <taxon>Rhodanobacteraceae</taxon>
        <taxon>Dokdonella</taxon>
    </lineage>
</organism>
<dbReference type="InterPro" id="IPR000182">
    <property type="entry name" value="GNAT_dom"/>
</dbReference>
<accession>A0ABP3TQP4</accession>
<sequence length="342" mass="37468">MFLHMQGELALGSRFKAVSESLYAVANATYRASGVEIDAHWFPLLRYLQVKGPATVTEVAAAIGQTHPAVSQLAAKLRKGGWITRRTDRADARRGMLELSADAEGTLDRLGPIWCAIRRGARAAALRGQGSLIDVLAGFEADIDSGRLAAEILAQRDRLLAAQVEVQPFRDEWAAHFLRINGEWLERYFALEAVDRAMLERPREHVLDPGGAILFALLDGEVIGTCALLRESPGVYELSKMAVETGYRGLGAGRKLLDAAIAEFRRRQGSTLFLESNARLKPALALYESAGFVHHPAPRPGSHYQRADVYMVYEPAATKTTAATAKAIGDRRARPPRQTSVR</sequence>
<dbReference type="InterPro" id="IPR000835">
    <property type="entry name" value="HTH_MarR-typ"/>
</dbReference>
<dbReference type="CDD" id="cd04301">
    <property type="entry name" value="NAT_SF"/>
    <property type="match status" value="1"/>
</dbReference>
<dbReference type="InterPro" id="IPR036390">
    <property type="entry name" value="WH_DNA-bd_sf"/>
</dbReference>
<dbReference type="SUPFAM" id="SSF46785">
    <property type="entry name" value="Winged helix' DNA-binding domain"/>
    <property type="match status" value="1"/>
</dbReference>
<dbReference type="Gene3D" id="1.10.10.10">
    <property type="entry name" value="Winged helix-like DNA-binding domain superfamily/Winged helix DNA-binding domain"/>
    <property type="match status" value="1"/>
</dbReference>
<dbReference type="PANTHER" id="PTHR13947">
    <property type="entry name" value="GNAT FAMILY N-ACETYLTRANSFERASE"/>
    <property type="match status" value="1"/>
</dbReference>
<evidence type="ECO:0000256" key="2">
    <source>
        <dbReference type="SAM" id="MobiDB-lite"/>
    </source>
</evidence>
<evidence type="ECO:0000313" key="5">
    <source>
        <dbReference type="Proteomes" id="UP001501523"/>
    </source>
</evidence>
<evidence type="ECO:0000256" key="1">
    <source>
        <dbReference type="ARBA" id="ARBA00022679"/>
    </source>
</evidence>
<evidence type="ECO:0000259" key="3">
    <source>
        <dbReference type="PROSITE" id="PS51186"/>
    </source>
</evidence>
<name>A0ABP3TQP4_9GAMM</name>
<dbReference type="Pfam" id="PF00583">
    <property type="entry name" value="Acetyltransf_1"/>
    <property type="match status" value="1"/>
</dbReference>
<dbReference type="InterPro" id="IPR036388">
    <property type="entry name" value="WH-like_DNA-bd_sf"/>
</dbReference>
<dbReference type="PANTHER" id="PTHR13947:SF37">
    <property type="entry name" value="LD18367P"/>
    <property type="match status" value="1"/>
</dbReference>
<dbReference type="InterPro" id="IPR016181">
    <property type="entry name" value="Acyl_CoA_acyltransferase"/>
</dbReference>
<dbReference type="EMBL" id="BAAAEU010000010">
    <property type="protein sequence ID" value="GAA0716063.1"/>
    <property type="molecule type" value="Genomic_DNA"/>
</dbReference>
<evidence type="ECO:0000313" key="4">
    <source>
        <dbReference type="EMBL" id="GAA0716063.1"/>
    </source>
</evidence>
<dbReference type="Pfam" id="PF12802">
    <property type="entry name" value="MarR_2"/>
    <property type="match status" value="1"/>
</dbReference>
<dbReference type="SUPFAM" id="SSF55729">
    <property type="entry name" value="Acyl-CoA N-acyltransferases (Nat)"/>
    <property type="match status" value="1"/>
</dbReference>
<gene>
    <name evidence="4" type="ORF">GCM10009105_22110</name>
</gene>
<dbReference type="RefSeq" id="WP_379989036.1">
    <property type="nucleotide sequence ID" value="NZ_JBHSMO010000006.1"/>
</dbReference>
<proteinExistence type="predicted"/>
<protein>
    <submittedName>
        <fullName evidence="4">GNAT family N-acetyltransferase</fullName>
    </submittedName>
</protein>
<reference evidence="5" key="1">
    <citation type="journal article" date="2019" name="Int. J. Syst. Evol. Microbiol.">
        <title>The Global Catalogue of Microorganisms (GCM) 10K type strain sequencing project: providing services to taxonomists for standard genome sequencing and annotation.</title>
        <authorList>
            <consortium name="The Broad Institute Genomics Platform"/>
            <consortium name="The Broad Institute Genome Sequencing Center for Infectious Disease"/>
            <person name="Wu L."/>
            <person name="Ma J."/>
        </authorList>
    </citation>
    <scope>NUCLEOTIDE SEQUENCE [LARGE SCALE GENOMIC DNA]</scope>
    <source>
        <strain evidence="5">JCM 15421</strain>
    </source>
</reference>
<keyword evidence="5" id="KW-1185">Reference proteome</keyword>
<keyword evidence="1" id="KW-0808">Transferase</keyword>
<comment type="caution">
    <text evidence="4">The sequence shown here is derived from an EMBL/GenBank/DDBJ whole genome shotgun (WGS) entry which is preliminary data.</text>
</comment>
<dbReference type="Proteomes" id="UP001501523">
    <property type="component" value="Unassembled WGS sequence"/>
</dbReference>